<evidence type="ECO:0000313" key="1">
    <source>
        <dbReference type="EMBL" id="KLE32674.1"/>
    </source>
</evidence>
<protein>
    <submittedName>
        <fullName evidence="1">Uncharacterized protein</fullName>
    </submittedName>
</protein>
<dbReference type="EMBL" id="LBHC01000001">
    <property type="protein sequence ID" value="KLE32674.1"/>
    <property type="molecule type" value="Genomic_DNA"/>
</dbReference>
<dbReference type="Pfam" id="PF03929">
    <property type="entry name" value="PepSY_TM"/>
    <property type="match status" value="1"/>
</dbReference>
<dbReference type="KEGG" id="egn:BMF35_a1634"/>
<organism evidence="1 2">
    <name type="scientific">Aurantiacibacter gangjinensis</name>
    <dbReference type="NCBI Taxonomy" id="502682"/>
    <lineage>
        <taxon>Bacteria</taxon>
        <taxon>Pseudomonadati</taxon>
        <taxon>Pseudomonadota</taxon>
        <taxon>Alphaproteobacteria</taxon>
        <taxon>Sphingomonadales</taxon>
        <taxon>Erythrobacteraceae</taxon>
        <taxon>Aurantiacibacter</taxon>
    </lineage>
</organism>
<sequence>MNRAFLTKLHLVAAAFMFPAVLMFLVTGALYTWGNKGAWYESSQTVALDRAFAELDEAGLRDAALSALAVEDLPEPSGAISVSGEGAEQSLSWVGARSEASVSAGAEPATAEVAVKEASVHRWLVQLHKAKGSVWFKVYATLLAVVLFMLVVSGVIMGMQVKALRRMTVVSSLAGAVAFVGFVLLG</sequence>
<keyword evidence="2" id="KW-1185">Reference proteome</keyword>
<dbReference type="OrthoDB" id="7409915at2"/>
<comment type="caution">
    <text evidence="1">The sequence shown here is derived from an EMBL/GenBank/DDBJ whole genome shotgun (WGS) entry which is preliminary data.</text>
</comment>
<dbReference type="InterPro" id="IPR005625">
    <property type="entry name" value="PepSY-ass_TM"/>
</dbReference>
<reference evidence="1 2" key="1">
    <citation type="submission" date="2015-04" db="EMBL/GenBank/DDBJ databases">
        <title>The draft genome sequence of Erythrobacr gangjinensis K7-2.</title>
        <authorList>
            <person name="Zhuang L."/>
            <person name="Liu Y."/>
            <person name="Shao Z."/>
        </authorList>
    </citation>
    <scope>NUCLEOTIDE SEQUENCE [LARGE SCALE GENOMIC DNA]</scope>
    <source>
        <strain evidence="1 2">K7-2</strain>
    </source>
</reference>
<dbReference type="PATRIC" id="fig|502682.8.peg.214"/>
<name>A0A0G9MQ31_9SPHN</name>
<proteinExistence type="predicted"/>
<evidence type="ECO:0000313" key="2">
    <source>
        <dbReference type="Proteomes" id="UP000053070"/>
    </source>
</evidence>
<gene>
    <name evidence="1" type="ORF">AAW01_01040</name>
</gene>
<dbReference type="STRING" id="502682.BMF35_a1634"/>
<dbReference type="RefSeq" id="WP_047005524.1">
    <property type="nucleotide sequence ID" value="NZ_CP018097.1"/>
</dbReference>
<dbReference type="Proteomes" id="UP000053070">
    <property type="component" value="Unassembled WGS sequence"/>
</dbReference>
<dbReference type="AlphaFoldDB" id="A0A0G9MQ31"/>
<accession>A0A0G9MQ31</accession>